<protein>
    <submittedName>
        <fullName evidence="1">Uncharacterized protein</fullName>
    </submittedName>
</protein>
<dbReference type="EMBL" id="JAWJWF010000008">
    <property type="protein sequence ID" value="KAK6630340.1"/>
    <property type="molecule type" value="Genomic_DNA"/>
</dbReference>
<evidence type="ECO:0000313" key="1">
    <source>
        <dbReference type="EMBL" id="KAK6630340.1"/>
    </source>
</evidence>
<sequence>MSDAFNFGGIFDIWHGSEKRTALARFSGAYSRIYDRLRGNPAWLNQPVNPRWQVSASCRCEVDFVCSTFAAATLTEREPIYRVIESEMTEETTSKEFSRLHRVPVAIVYSSDHLQYCRAVAPPPALHVRRSLLPKRVIKL</sequence>
<accession>A0ABR1AWS8</accession>
<proteinExistence type="predicted"/>
<evidence type="ECO:0000313" key="2">
    <source>
        <dbReference type="Proteomes" id="UP001359485"/>
    </source>
</evidence>
<reference evidence="1 2" key="1">
    <citation type="submission" date="2023-09" db="EMBL/GenBank/DDBJ databases">
        <title>Genomes of two closely related lineages of the louse Polyplax serrata with different host specificities.</title>
        <authorList>
            <person name="Martinu J."/>
            <person name="Tarabai H."/>
            <person name="Stefka J."/>
            <person name="Hypsa V."/>
        </authorList>
    </citation>
    <scope>NUCLEOTIDE SEQUENCE [LARGE SCALE GENOMIC DNA]</scope>
    <source>
        <strain evidence="1">98ZLc_SE</strain>
    </source>
</reference>
<name>A0ABR1AWS8_POLSC</name>
<keyword evidence="2" id="KW-1185">Reference proteome</keyword>
<comment type="caution">
    <text evidence="1">The sequence shown here is derived from an EMBL/GenBank/DDBJ whole genome shotgun (WGS) entry which is preliminary data.</text>
</comment>
<dbReference type="Proteomes" id="UP001359485">
    <property type="component" value="Unassembled WGS sequence"/>
</dbReference>
<gene>
    <name evidence="1" type="ORF">RUM44_005007</name>
</gene>
<organism evidence="1 2">
    <name type="scientific">Polyplax serrata</name>
    <name type="common">Common mouse louse</name>
    <dbReference type="NCBI Taxonomy" id="468196"/>
    <lineage>
        <taxon>Eukaryota</taxon>
        <taxon>Metazoa</taxon>
        <taxon>Ecdysozoa</taxon>
        <taxon>Arthropoda</taxon>
        <taxon>Hexapoda</taxon>
        <taxon>Insecta</taxon>
        <taxon>Pterygota</taxon>
        <taxon>Neoptera</taxon>
        <taxon>Paraneoptera</taxon>
        <taxon>Psocodea</taxon>
        <taxon>Troctomorpha</taxon>
        <taxon>Phthiraptera</taxon>
        <taxon>Anoplura</taxon>
        <taxon>Polyplacidae</taxon>
        <taxon>Polyplax</taxon>
    </lineage>
</organism>